<dbReference type="RefSeq" id="WP_108827973.1">
    <property type="nucleotide sequence ID" value="NZ_OMOR01000001.1"/>
</dbReference>
<keyword evidence="3" id="KW-1185">Reference proteome</keyword>
<organism evidence="2 3">
    <name type="scientific">Ascidiaceihabitans donghaensis</name>
    <dbReference type="NCBI Taxonomy" id="1510460"/>
    <lineage>
        <taxon>Bacteria</taxon>
        <taxon>Pseudomonadati</taxon>
        <taxon>Pseudomonadota</taxon>
        <taxon>Alphaproteobacteria</taxon>
        <taxon>Rhodobacterales</taxon>
        <taxon>Paracoccaceae</taxon>
        <taxon>Ascidiaceihabitans</taxon>
    </lineage>
</organism>
<reference evidence="2 3" key="1">
    <citation type="submission" date="2018-03" db="EMBL/GenBank/DDBJ databases">
        <authorList>
            <person name="Keele B.F."/>
        </authorList>
    </citation>
    <scope>NUCLEOTIDE SEQUENCE [LARGE SCALE GENOMIC DNA]</scope>
    <source>
        <strain evidence="2 3">CECT 8599</strain>
    </source>
</reference>
<name>A0A2R8BCP4_9RHOB</name>
<gene>
    <name evidence="2" type="ORF">ASD8599_01560</name>
</gene>
<evidence type="ECO:0000313" key="2">
    <source>
        <dbReference type="EMBL" id="SPH20819.1"/>
    </source>
</evidence>
<evidence type="ECO:0000256" key="1">
    <source>
        <dbReference type="SAM" id="SignalP"/>
    </source>
</evidence>
<evidence type="ECO:0000313" key="3">
    <source>
        <dbReference type="Proteomes" id="UP000244880"/>
    </source>
</evidence>
<dbReference type="EMBL" id="OMOR01000001">
    <property type="protein sequence ID" value="SPH20819.1"/>
    <property type="molecule type" value="Genomic_DNA"/>
</dbReference>
<dbReference type="Gene3D" id="1.25.40.10">
    <property type="entry name" value="Tetratricopeptide repeat domain"/>
    <property type="match status" value="1"/>
</dbReference>
<keyword evidence="1" id="KW-0732">Signal</keyword>
<dbReference type="AlphaFoldDB" id="A0A2R8BCP4"/>
<feature type="signal peptide" evidence="1">
    <location>
        <begin position="1"/>
        <end position="22"/>
    </location>
</feature>
<dbReference type="SUPFAM" id="SSF48452">
    <property type="entry name" value="TPR-like"/>
    <property type="match status" value="1"/>
</dbReference>
<evidence type="ECO:0008006" key="4">
    <source>
        <dbReference type="Google" id="ProtNLM"/>
    </source>
</evidence>
<proteinExistence type="predicted"/>
<dbReference type="InterPro" id="IPR011990">
    <property type="entry name" value="TPR-like_helical_dom_sf"/>
</dbReference>
<feature type="chain" id="PRO_5015335442" description="Beta-barrel assembly-enhancing protease" evidence="1">
    <location>
        <begin position="23"/>
        <end position="181"/>
    </location>
</feature>
<dbReference type="OrthoDB" id="8592798at2"/>
<accession>A0A2R8BCP4</accession>
<sequence>MRTFLIAAALTLPMSVTTPLYAAGGGNETAPKPTKTSKDCKGVRVWDEKKQRCVRPKKSSLDDNGLYDAVRELAYAGRYMDAQGVLAAMSDQNDDRVLTYKGFTERKMGNIDVAMVFYQDAIDKNPGNILARSYMAQGMLDQGDKIGAIAQLREIQARGGEGTWAEASLRQAIETGLTYNH</sequence>
<dbReference type="Proteomes" id="UP000244880">
    <property type="component" value="Unassembled WGS sequence"/>
</dbReference>
<protein>
    <recommendedName>
        <fullName evidence="4">Beta-barrel assembly-enhancing protease</fullName>
    </recommendedName>
</protein>